<evidence type="ECO:0000313" key="2">
    <source>
        <dbReference type="Proteomes" id="UP000054703"/>
    </source>
</evidence>
<sequence>MNAEDIRLFFQTYYTNHFNNPLLFESRNQERGDALQIVSSALSKNDAEQVAKYIKMFLPLAESEVVASRNIRNQFRAIIYNPVKVFEAYLQNEDKIRIFLQTLYNKNTNNQLQFECRTVLNSIGKKELRIVSPALSEDDAQQIATHLKKLLPAAAIVNVVNSLKTPGQCRAIIINSEEVFGVYVKKMVDMLNRFHPIPSDPQRFGMTHFWTNPCNTVIGYKTNIASLYHSDSMDPNIRRQALEELHKFNADIEKFYPGCEIRTEHHKHGDAYLIDAFSYVNYVSLQHQLKLKDLGVLFFSKNQDKYKNSKAELTEDLQKDIEFMDKSRKVND</sequence>
<dbReference type="RefSeq" id="WP_237762058.1">
    <property type="nucleotide sequence ID" value="NZ_CAAAIH010000003.1"/>
</dbReference>
<keyword evidence="2" id="KW-1185">Reference proteome</keyword>
<accession>A0A0W0Z3S0</accession>
<protein>
    <submittedName>
        <fullName evidence="1">Substrate of the Dot/Icm secretion system</fullName>
    </submittedName>
</protein>
<dbReference type="PATRIC" id="fig|45074.5.peg.1298"/>
<comment type="caution">
    <text evidence="1">The sequence shown here is derived from an EMBL/GenBank/DDBJ whole genome shotgun (WGS) entry which is preliminary data.</text>
</comment>
<name>A0A0W0Z3S0_9GAMM</name>
<dbReference type="Proteomes" id="UP000054703">
    <property type="component" value="Unassembled WGS sequence"/>
</dbReference>
<proteinExistence type="predicted"/>
<evidence type="ECO:0000313" key="1">
    <source>
        <dbReference type="EMBL" id="KTD63785.1"/>
    </source>
</evidence>
<dbReference type="AlphaFoldDB" id="A0A0W0Z3S0"/>
<reference evidence="1 2" key="1">
    <citation type="submission" date="2015-11" db="EMBL/GenBank/DDBJ databases">
        <title>Genomic analysis of 38 Legionella species identifies large and diverse effector repertoires.</title>
        <authorList>
            <person name="Burstein D."/>
            <person name="Amaro F."/>
            <person name="Zusman T."/>
            <person name="Lifshitz Z."/>
            <person name="Cohen O."/>
            <person name="Gilbert J.A."/>
            <person name="Pupko T."/>
            <person name="Shuman H.A."/>
            <person name="Segal G."/>
        </authorList>
    </citation>
    <scope>NUCLEOTIDE SEQUENCE [LARGE SCALE GENOMIC DNA]</scope>
    <source>
        <strain evidence="1 2">SC-63-C7</strain>
    </source>
</reference>
<dbReference type="EMBL" id="LNYU01000024">
    <property type="protein sequence ID" value="KTD63785.1"/>
    <property type="molecule type" value="Genomic_DNA"/>
</dbReference>
<gene>
    <name evidence="1" type="ORF">Lsan_1218</name>
</gene>
<organism evidence="1 2">
    <name type="scientific">Legionella santicrucis</name>
    <dbReference type="NCBI Taxonomy" id="45074"/>
    <lineage>
        <taxon>Bacteria</taxon>
        <taxon>Pseudomonadati</taxon>
        <taxon>Pseudomonadota</taxon>
        <taxon>Gammaproteobacteria</taxon>
        <taxon>Legionellales</taxon>
        <taxon>Legionellaceae</taxon>
        <taxon>Legionella</taxon>
    </lineage>
</organism>